<accession>A0A7M1SXT4</accession>
<name>A0A7M1SXT4_9MICO</name>
<organism evidence="1 2">
    <name type="scientific">Ruania alkalisoli</name>
    <dbReference type="NCBI Taxonomy" id="2779775"/>
    <lineage>
        <taxon>Bacteria</taxon>
        <taxon>Bacillati</taxon>
        <taxon>Actinomycetota</taxon>
        <taxon>Actinomycetes</taxon>
        <taxon>Micrococcales</taxon>
        <taxon>Ruaniaceae</taxon>
        <taxon>Ruania</taxon>
    </lineage>
</organism>
<keyword evidence="2" id="KW-1185">Reference proteome</keyword>
<dbReference type="SUPFAM" id="SSF69572">
    <property type="entry name" value="Activating enzymes of the ubiquitin-like proteins"/>
    <property type="match status" value="1"/>
</dbReference>
<protein>
    <recommendedName>
        <fullName evidence="3">Thiamine biosynthesis protein ThiF</fullName>
    </recommendedName>
</protein>
<dbReference type="GO" id="GO:0008641">
    <property type="term" value="F:ubiquitin-like modifier activating enzyme activity"/>
    <property type="evidence" value="ECO:0007669"/>
    <property type="project" value="InterPro"/>
</dbReference>
<dbReference type="Proteomes" id="UP000593758">
    <property type="component" value="Chromosome"/>
</dbReference>
<evidence type="ECO:0000313" key="2">
    <source>
        <dbReference type="Proteomes" id="UP000593758"/>
    </source>
</evidence>
<sequence>MRLRPGFEVFWRQPGVSQLGIDPRCAIVLEGLSDAEQRLVEEVPRALDASILRERGNQLGLPSRQIQRLVERLRSANLLTDRPHGCDVGPDAAYWHRAAVCGVERPADRSGTVVEVRGMDRLGLRLALIAAEAGVGTVLVRDGGRVRPEDVSPGLYHPRDVGHPRERVALSILRTAAPHLRVSAPEGVRPDLVVLVHRDVVDPVPVRALMREDVTHLCVVVGELGLTVGPLVRPGLSVCTRCLDLYRCEHDDRWPAVATQAAARVPAGPETSLAWAGAALAAQMLLAHADGRKVLVDGSTLELTAWEPVPVERRWHPHPECGCTSATLVRAHD</sequence>
<dbReference type="Gene3D" id="3.40.50.720">
    <property type="entry name" value="NAD(P)-binding Rossmann-like Domain"/>
    <property type="match status" value="1"/>
</dbReference>
<dbReference type="AlphaFoldDB" id="A0A7M1SXT4"/>
<dbReference type="KEGG" id="halt:IM660_05820"/>
<evidence type="ECO:0008006" key="3">
    <source>
        <dbReference type="Google" id="ProtNLM"/>
    </source>
</evidence>
<reference evidence="1 2" key="1">
    <citation type="submission" date="2020-10" db="EMBL/GenBank/DDBJ databases">
        <title>Haloactinobacterium sp. RN3S43, a bacterium isolated from saline soil.</title>
        <authorList>
            <person name="Sun J.-Q."/>
        </authorList>
    </citation>
    <scope>NUCLEOTIDE SEQUENCE [LARGE SCALE GENOMIC DNA]</scope>
    <source>
        <strain evidence="1 2">RN3S43</strain>
    </source>
</reference>
<dbReference type="RefSeq" id="WP_193498438.1">
    <property type="nucleotide sequence ID" value="NZ_CP063169.1"/>
</dbReference>
<evidence type="ECO:0000313" key="1">
    <source>
        <dbReference type="EMBL" id="QOR71784.1"/>
    </source>
</evidence>
<proteinExistence type="predicted"/>
<dbReference type="InterPro" id="IPR035985">
    <property type="entry name" value="Ubiquitin-activating_enz"/>
</dbReference>
<dbReference type="EMBL" id="CP063169">
    <property type="protein sequence ID" value="QOR71784.1"/>
    <property type="molecule type" value="Genomic_DNA"/>
</dbReference>
<gene>
    <name evidence="1" type="ORF">IM660_05820</name>
</gene>